<gene>
    <name evidence="3" type="ORF">GCM10007420_02940</name>
</gene>
<dbReference type="InterPro" id="IPR027417">
    <property type="entry name" value="P-loop_NTPase"/>
</dbReference>
<dbReference type="InterPro" id="IPR038726">
    <property type="entry name" value="PDDEXK_AddAB-type"/>
</dbReference>
<comment type="caution">
    <text evidence="3">The sequence shown here is derived from an EMBL/GenBank/DDBJ whole genome shotgun (WGS) entry which is preliminary data.</text>
</comment>
<dbReference type="EMBL" id="BMFS01000001">
    <property type="protein sequence ID" value="GGG91098.1"/>
    <property type="molecule type" value="Genomic_DNA"/>
</dbReference>
<dbReference type="Gene3D" id="3.90.320.10">
    <property type="match status" value="1"/>
</dbReference>
<dbReference type="InterPro" id="IPR011604">
    <property type="entry name" value="PDDEXK-like_dom_sf"/>
</dbReference>
<keyword evidence="4" id="KW-1185">Reference proteome</keyword>
<dbReference type="RefSeq" id="WP_188450770.1">
    <property type="nucleotide sequence ID" value="NZ_BMFS01000001.1"/>
</dbReference>
<feature type="region of interest" description="Disordered" evidence="1">
    <location>
        <begin position="1018"/>
        <end position="1037"/>
    </location>
</feature>
<evidence type="ECO:0000313" key="3">
    <source>
        <dbReference type="EMBL" id="GGG91098.1"/>
    </source>
</evidence>
<dbReference type="NCBIfam" id="TIGR02786">
    <property type="entry name" value="addB_alphas"/>
    <property type="match status" value="1"/>
</dbReference>
<feature type="compositionally biased region" description="Basic and acidic residues" evidence="1">
    <location>
        <begin position="1028"/>
        <end position="1037"/>
    </location>
</feature>
<dbReference type="InterPro" id="IPR014153">
    <property type="entry name" value="Ds_break_AddB"/>
</dbReference>
<organism evidence="3 4">
    <name type="scientific">Glycocaulis albus</name>
    <dbReference type="NCBI Taxonomy" id="1382801"/>
    <lineage>
        <taxon>Bacteria</taxon>
        <taxon>Pseudomonadati</taxon>
        <taxon>Pseudomonadota</taxon>
        <taxon>Alphaproteobacteria</taxon>
        <taxon>Maricaulales</taxon>
        <taxon>Maricaulaceae</taxon>
        <taxon>Glycocaulis</taxon>
    </lineage>
</organism>
<accession>A0ABQ1XFK9</accession>
<reference evidence="4" key="1">
    <citation type="journal article" date="2019" name="Int. J. Syst. Evol. Microbiol.">
        <title>The Global Catalogue of Microorganisms (GCM) 10K type strain sequencing project: providing services to taxonomists for standard genome sequencing and annotation.</title>
        <authorList>
            <consortium name="The Broad Institute Genomics Platform"/>
            <consortium name="The Broad Institute Genome Sequencing Center for Infectious Disease"/>
            <person name="Wu L."/>
            <person name="Ma J."/>
        </authorList>
    </citation>
    <scope>NUCLEOTIDE SEQUENCE [LARGE SCALE GENOMIC DNA]</scope>
    <source>
        <strain evidence="4">CGMCC 1.12766</strain>
    </source>
</reference>
<evidence type="ECO:0000313" key="4">
    <source>
        <dbReference type="Proteomes" id="UP000648722"/>
    </source>
</evidence>
<protein>
    <submittedName>
        <fullName evidence="3">Double-strand break repair protein AddB</fullName>
    </submittedName>
</protein>
<proteinExistence type="predicted"/>
<evidence type="ECO:0000256" key="1">
    <source>
        <dbReference type="SAM" id="MobiDB-lite"/>
    </source>
</evidence>
<sequence>MSPPPRIFDTSSPRVFTLAPAADFLKSLARTLTAEFPDPEALAGVTVLLPTRRAGRALGEAFSAIQAESGISAAILPLIRPLGDVDADEPPFEPGELEHLALPAISAARRRFELASLILAREEAARREMTPDGALVLADALASLLDELASEEITGLGALEDPAVRAALPADRQEAALFLDIVLEQWPLHLESLGFCDPAYRRSALLNALADRWQESPPPGPVIAAGSTGSIPASAHLLSVVAGLERGAVVLPGFAGFMDEASWKAIDEGHPQRAMKALLRRIGIGRNDVREWPLAPVKVARDTFSADRHEARAQARARLITEALRPADETADWLKRIRVLGEAWGGDVVGLGIDGLSVIEARDPASEARAIALALRETLETPGRTAMVVTPDRALARRITTEMSRFGVELDDSAGEALSDTAPGAFLMRVLECATDPGSALALAALWASPLFALGEKRPALMADIAAMERKTLRGRRPGNCFAHVIARVEAGKTSRWVEIVTRIETALAPLLTLEGDQPAAVFARALAQAAENLAASDTLRGADRLWAGEAGENAAGLMREFLEEAEALPPLSLRAFARVFLETARSRRVRPRSGAHPRLALLGPLEARLLHADRVILAGLNEGVWPQKLGSDPFLSRSMRKAAGLPPPERRLGLAAHDFAELACLPDVILTRSTSTDGAPTVASRWLWRLQTLTRGALKEGMAENALKPLHDYLALGARLDEPGALTQISEPLPCPPLEARPSALPVTAIEKWVRDPYYIYAQRILKLDVLDPLDREPGPAERGTAWHSALELWVKELGDRRKLPDDALERLVALGERELVEAGFTESEMAVELARFAHGARWMVDYEAERRAQGQLPILAALETRGEISFPAGNARFTLSATPDRIDQAPEGYVILDYKTGTVPSEPSVTAGFSPQLTLTGAILSSGGFAAVPKGPIHRYRYIAVKGTKTPGGAVEIPGFDGKKKQVRGDPEEMHAKALERLKRYAAKFADLEQPYRSQPRRQFVNEYGDYDHLARRSEWSTAPDADNRYAEDGA</sequence>
<feature type="domain" description="PD-(D/E)XK endonuclease-like" evidence="2">
    <location>
        <begin position="748"/>
        <end position="995"/>
    </location>
</feature>
<evidence type="ECO:0000259" key="2">
    <source>
        <dbReference type="Pfam" id="PF12705"/>
    </source>
</evidence>
<name>A0ABQ1XFK9_9PROT</name>
<dbReference type="Pfam" id="PF12705">
    <property type="entry name" value="PDDEXK_1"/>
    <property type="match status" value="1"/>
</dbReference>
<dbReference type="Proteomes" id="UP000648722">
    <property type="component" value="Unassembled WGS sequence"/>
</dbReference>
<dbReference type="SUPFAM" id="SSF52540">
    <property type="entry name" value="P-loop containing nucleoside triphosphate hydrolases"/>
    <property type="match status" value="1"/>
</dbReference>